<keyword evidence="2" id="KW-1185">Reference proteome</keyword>
<protein>
    <submittedName>
        <fullName evidence="1">Uncharacterized protein</fullName>
    </submittedName>
</protein>
<evidence type="ECO:0000313" key="2">
    <source>
        <dbReference type="Proteomes" id="UP000017836"/>
    </source>
</evidence>
<proteinExistence type="predicted"/>
<dbReference type="AlphaFoldDB" id="U5D2Y8"/>
<gene>
    <name evidence="1" type="ORF">AMTR_s00038p00227290</name>
</gene>
<dbReference type="HOGENOM" id="CLU_2925660_0_0_1"/>
<sequence length="61" mass="6974">MSVAARFECPKQRRRCRLLQEEGVVSVAARFEEGGVCCSKLRRVRRGFLANPSLTFVLFEL</sequence>
<accession>U5D2Y8</accession>
<evidence type="ECO:0000313" key="1">
    <source>
        <dbReference type="EMBL" id="ERN14718.1"/>
    </source>
</evidence>
<organism evidence="1 2">
    <name type="scientific">Amborella trichopoda</name>
    <dbReference type="NCBI Taxonomy" id="13333"/>
    <lineage>
        <taxon>Eukaryota</taxon>
        <taxon>Viridiplantae</taxon>
        <taxon>Streptophyta</taxon>
        <taxon>Embryophyta</taxon>
        <taxon>Tracheophyta</taxon>
        <taxon>Spermatophyta</taxon>
        <taxon>Magnoliopsida</taxon>
        <taxon>Amborellales</taxon>
        <taxon>Amborellaceae</taxon>
        <taxon>Amborella</taxon>
    </lineage>
</organism>
<dbReference type="EMBL" id="KI392532">
    <property type="protein sequence ID" value="ERN14718.1"/>
    <property type="molecule type" value="Genomic_DNA"/>
</dbReference>
<name>U5D2Y8_AMBTC</name>
<reference evidence="2" key="1">
    <citation type="journal article" date="2013" name="Science">
        <title>The Amborella genome and the evolution of flowering plants.</title>
        <authorList>
            <consortium name="Amborella Genome Project"/>
        </authorList>
    </citation>
    <scope>NUCLEOTIDE SEQUENCE [LARGE SCALE GENOMIC DNA]</scope>
</reference>
<dbReference type="Gramene" id="ERN14718">
    <property type="protein sequence ID" value="ERN14718"/>
    <property type="gene ID" value="AMTR_s00038p00227290"/>
</dbReference>
<dbReference type="Proteomes" id="UP000017836">
    <property type="component" value="Unassembled WGS sequence"/>
</dbReference>